<accession>F7YVZ2</accession>
<evidence type="ECO:0000256" key="7">
    <source>
        <dbReference type="ARBA" id="ARBA00023080"/>
    </source>
</evidence>
<comment type="cofactor">
    <cofactor evidence="10">
        <name>Mg(2+)</name>
        <dbReference type="ChEBI" id="CHEBI:18420"/>
    </cofactor>
    <text evidence="10">Binds 1 Mg(2+) ion per subunit.</text>
</comment>
<dbReference type="InterPro" id="IPR020922">
    <property type="entry name" value="dITP/XTP_pyrophosphatase"/>
</dbReference>
<dbReference type="GO" id="GO:0046872">
    <property type="term" value="F:metal ion binding"/>
    <property type="evidence" value="ECO:0007669"/>
    <property type="project" value="UniProtKB-KW"/>
</dbReference>
<dbReference type="GO" id="GO:0009117">
    <property type="term" value="P:nucleotide metabolic process"/>
    <property type="evidence" value="ECO:0007669"/>
    <property type="project" value="UniProtKB-KW"/>
</dbReference>
<evidence type="ECO:0000313" key="12">
    <source>
        <dbReference type="EMBL" id="AEH51823.1"/>
    </source>
</evidence>
<dbReference type="Gene3D" id="3.90.950.10">
    <property type="match status" value="1"/>
</dbReference>
<keyword evidence="6 10" id="KW-0460">Magnesium</keyword>
<feature type="binding site" evidence="10">
    <location>
        <begin position="6"/>
        <end position="11"/>
    </location>
    <ligand>
        <name>substrate</name>
    </ligand>
</feature>
<dbReference type="GO" id="GO:0009146">
    <property type="term" value="P:purine nucleoside triphosphate catabolic process"/>
    <property type="evidence" value="ECO:0007669"/>
    <property type="project" value="UniProtKB-UniRule"/>
</dbReference>
<dbReference type="OrthoDB" id="9807456at2"/>
<comment type="catalytic activity">
    <reaction evidence="9 10">
        <text>XTP + H2O = XMP + diphosphate + H(+)</text>
        <dbReference type="Rhea" id="RHEA:28610"/>
        <dbReference type="ChEBI" id="CHEBI:15377"/>
        <dbReference type="ChEBI" id="CHEBI:15378"/>
        <dbReference type="ChEBI" id="CHEBI:33019"/>
        <dbReference type="ChEBI" id="CHEBI:57464"/>
        <dbReference type="ChEBI" id="CHEBI:61314"/>
        <dbReference type="EC" id="3.6.1.66"/>
    </reaction>
</comment>
<dbReference type="STRING" id="688269.Theth_1780"/>
<dbReference type="HOGENOM" id="CLU_082080_0_2_0"/>
<keyword evidence="3 10" id="KW-0479">Metal-binding</keyword>
<dbReference type="InterPro" id="IPR029001">
    <property type="entry name" value="ITPase-like_fam"/>
</dbReference>
<feature type="binding site" evidence="10">
    <location>
        <position position="68"/>
    </location>
    <ligand>
        <name>substrate</name>
    </ligand>
</feature>
<dbReference type="EMBL" id="CP002351">
    <property type="protein sequence ID" value="AEH51823.1"/>
    <property type="molecule type" value="Genomic_DNA"/>
</dbReference>
<dbReference type="KEGG" id="tta:Theth_1780"/>
<comment type="similarity">
    <text evidence="1 10 11">Belongs to the HAM1 NTPase family.</text>
</comment>
<feature type="binding site" evidence="10">
    <location>
        <begin position="175"/>
        <end position="176"/>
    </location>
    <ligand>
        <name>substrate</name>
    </ligand>
</feature>
<evidence type="ECO:0000256" key="10">
    <source>
        <dbReference type="HAMAP-Rule" id="MF_01405"/>
    </source>
</evidence>
<keyword evidence="5 10" id="KW-0378">Hydrolase</keyword>
<keyword evidence="13" id="KW-1185">Reference proteome</keyword>
<comment type="function">
    <text evidence="10">Pyrophosphatase that catalyzes the hydrolysis of nucleoside triphosphates to their monophosphate derivatives, with a high preference for the non-canonical purine nucleotides XTP (xanthosine triphosphate), dITP (deoxyinosine triphosphate) and ITP. Seems to function as a house-cleaning enzyme that removes non-canonical purine nucleotides from the nucleotide pool, thus preventing their incorporation into DNA/RNA and avoiding chromosomal lesions.</text>
</comment>
<evidence type="ECO:0000256" key="2">
    <source>
        <dbReference type="ARBA" id="ARBA00011738"/>
    </source>
</evidence>
<evidence type="ECO:0000256" key="6">
    <source>
        <dbReference type="ARBA" id="ARBA00022842"/>
    </source>
</evidence>
<gene>
    <name evidence="12" type="ORF">Theth_1780</name>
</gene>
<dbReference type="GO" id="GO:0017111">
    <property type="term" value="F:ribonucleoside triphosphate phosphatase activity"/>
    <property type="evidence" value="ECO:0007669"/>
    <property type="project" value="InterPro"/>
</dbReference>
<sequence length="194" mass="22227">MLLIATRNKHKFEEIKRFVPDGIQVVSLADLGINLEVEEDGESFVQNSIKKAVFYGNMTKMKVIADDSGLVIDALNGFPGVHSARFMKDYDYKEKMMVILKMMEKKEERFARFVCAATYYDPVGNIIICCEEKVEGTLAYEIRGSEGFGYDPIFIPNGYDKTFGEMGEEKHKISHRYKAFTKLFSLLRAIIFDK</sequence>
<comment type="subunit">
    <text evidence="2 10">Homodimer.</text>
</comment>
<dbReference type="GO" id="GO:0035870">
    <property type="term" value="F:dITP diphosphatase activity"/>
    <property type="evidence" value="ECO:0007669"/>
    <property type="project" value="UniProtKB-UniRule"/>
</dbReference>
<dbReference type="eggNOG" id="COG0127">
    <property type="taxonomic scope" value="Bacteria"/>
</dbReference>
<dbReference type="HAMAP" id="MF_01405">
    <property type="entry name" value="Non_canon_purine_NTPase"/>
    <property type="match status" value="1"/>
</dbReference>
<feature type="binding site" evidence="10">
    <location>
        <position position="170"/>
    </location>
    <ligand>
        <name>substrate</name>
    </ligand>
</feature>
<dbReference type="RefSeq" id="WP_013933031.1">
    <property type="nucleotide sequence ID" value="NC_015707.1"/>
</dbReference>
<dbReference type="InterPro" id="IPR002637">
    <property type="entry name" value="RdgB/HAM1"/>
</dbReference>
<dbReference type="GO" id="GO:0000166">
    <property type="term" value="F:nucleotide binding"/>
    <property type="evidence" value="ECO:0007669"/>
    <property type="project" value="UniProtKB-KW"/>
</dbReference>
<feature type="binding site" evidence="10">
    <location>
        <position position="38"/>
    </location>
    <ligand>
        <name>Mg(2+)</name>
        <dbReference type="ChEBI" id="CHEBI:18420"/>
    </ligand>
</feature>
<evidence type="ECO:0000256" key="5">
    <source>
        <dbReference type="ARBA" id="ARBA00022801"/>
    </source>
</evidence>
<evidence type="ECO:0000256" key="3">
    <source>
        <dbReference type="ARBA" id="ARBA00022723"/>
    </source>
</evidence>
<dbReference type="NCBIfam" id="TIGR00042">
    <property type="entry name" value="RdgB/HAM1 family non-canonical purine NTP pyrophosphatase"/>
    <property type="match status" value="1"/>
</dbReference>
<evidence type="ECO:0000256" key="11">
    <source>
        <dbReference type="RuleBase" id="RU003781"/>
    </source>
</evidence>
<protein>
    <recommendedName>
        <fullName evidence="10">dITP/XTP pyrophosphatase</fullName>
        <ecNumber evidence="10">3.6.1.66</ecNumber>
    </recommendedName>
    <alternativeName>
        <fullName evidence="10">Non-canonical purine NTP pyrophosphatase</fullName>
    </alternativeName>
    <alternativeName>
        <fullName evidence="10">Non-standard purine NTP pyrophosphatase</fullName>
    </alternativeName>
    <alternativeName>
        <fullName evidence="10">Nucleoside-triphosphate diphosphatase</fullName>
    </alternativeName>
    <alternativeName>
        <fullName evidence="10">Nucleoside-triphosphate pyrophosphatase</fullName>
        <shortName evidence="10">NTPase</shortName>
    </alternativeName>
</protein>
<dbReference type="Proteomes" id="UP000006804">
    <property type="component" value="Chromosome"/>
</dbReference>
<keyword evidence="4 10" id="KW-0547">Nucleotide-binding</keyword>
<dbReference type="FunFam" id="3.90.950.10:FF:000001">
    <property type="entry name" value="dITP/XTP pyrophosphatase"/>
    <property type="match status" value="1"/>
</dbReference>
<reference evidence="12 13" key="1">
    <citation type="submission" date="2010-11" db="EMBL/GenBank/DDBJ databases">
        <title>The complete genome of Thermotoga thermarum DSM 5069.</title>
        <authorList>
            <consortium name="US DOE Joint Genome Institute (JGI-PGF)"/>
            <person name="Lucas S."/>
            <person name="Copeland A."/>
            <person name="Lapidus A."/>
            <person name="Bruce D."/>
            <person name="Goodwin L."/>
            <person name="Pitluck S."/>
            <person name="Kyrpides N."/>
            <person name="Mavromatis K."/>
            <person name="Ivanova N."/>
            <person name="Zeytun A."/>
            <person name="Brettin T."/>
            <person name="Detter J.C."/>
            <person name="Tapia R."/>
            <person name="Han C."/>
            <person name="Land M."/>
            <person name="Hauser L."/>
            <person name="Markowitz V."/>
            <person name="Cheng J.-F."/>
            <person name="Hugenholtz P."/>
            <person name="Woyke T."/>
            <person name="Wu D."/>
            <person name="Spring S."/>
            <person name="Schroeder M."/>
            <person name="Brambilla E."/>
            <person name="Klenk H.-P."/>
            <person name="Eisen J.A."/>
        </authorList>
    </citation>
    <scope>NUCLEOTIDE SEQUENCE [LARGE SCALE GENOMIC DNA]</scope>
    <source>
        <strain evidence="12 13">DSM 5069</strain>
    </source>
</reference>
<dbReference type="AlphaFoldDB" id="F7YVZ2"/>
<feature type="binding site" evidence="10">
    <location>
        <begin position="148"/>
        <end position="151"/>
    </location>
    <ligand>
        <name>substrate</name>
    </ligand>
</feature>
<organism evidence="12 13">
    <name type="scientific">Pseudothermotoga thermarum DSM 5069</name>
    <dbReference type="NCBI Taxonomy" id="688269"/>
    <lineage>
        <taxon>Bacteria</taxon>
        <taxon>Thermotogati</taxon>
        <taxon>Thermotogota</taxon>
        <taxon>Thermotogae</taxon>
        <taxon>Thermotogales</taxon>
        <taxon>Thermotogaceae</taxon>
        <taxon>Pseudothermotoga</taxon>
    </lineage>
</organism>
<dbReference type="CDD" id="cd00515">
    <property type="entry name" value="HAM1"/>
    <property type="match status" value="1"/>
</dbReference>
<dbReference type="GO" id="GO:0036222">
    <property type="term" value="F:XTP diphosphatase activity"/>
    <property type="evidence" value="ECO:0007669"/>
    <property type="project" value="UniProtKB-UniRule"/>
</dbReference>
<keyword evidence="7 10" id="KW-0546">Nucleotide metabolism</keyword>
<comment type="catalytic activity">
    <reaction evidence="8 10">
        <text>dITP + H2O = dIMP + diphosphate + H(+)</text>
        <dbReference type="Rhea" id="RHEA:28342"/>
        <dbReference type="ChEBI" id="CHEBI:15377"/>
        <dbReference type="ChEBI" id="CHEBI:15378"/>
        <dbReference type="ChEBI" id="CHEBI:33019"/>
        <dbReference type="ChEBI" id="CHEBI:61194"/>
        <dbReference type="ChEBI" id="CHEBI:61382"/>
        <dbReference type="EC" id="3.6.1.66"/>
    </reaction>
</comment>
<comment type="catalytic activity">
    <reaction evidence="10">
        <text>ITP + H2O = IMP + diphosphate + H(+)</text>
        <dbReference type="Rhea" id="RHEA:29399"/>
        <dbReference type="ChEBI" id="CHEBI:15377"/>
        <dbReference type="ChEBI" id="CHEBI:15378"/>
        <dbReference type="ChEBI" id="CHEBI:33019"/>
        <dbReference type="ChEBI" id="CHEBI:58053"/>
        <dbReference type="ChEBI" id="CHEBI:61402"/>
        <dbReference type="EC" id="3.6.1.66"/>
    </reaction>
</comment>
<evidence type="ECO:0000256" key="8">
    <source>
        <dbReference type="ARBA" id="ARBA00051875"/>
    </source>
</evidence>
<dbReference type="PANTHER" id="PTHR11067:SF9">
    <property type="entry name" value="INOSINE TRIPHOSPHATE PYROPHOSPHATASE"/>
    <property type="match status" value="1"/>
</dbReference>
<dbReference type="GO" id="GO:0036220">
    <property type="term" value="F:ITP diphosphatase activity"/>
    <property type="evidence" value="ECO:0007669"/>
    <property type="project" value="UniProtKB-UniRule"/>
</dbReference>
<dbReference type="PATRIC" id="fig|688269.3.peg.1835"/>
<evidence type="ECO:0000256" key="4">
    <source>
        <dbReference type="ARBA" id="ARBA00022741"/>
    </source>
</evidence>
<proteinExistence type="inferred from homology"/>
<feature type="binding site" evidence="10">
    <location>
        <position position="67"/>
    </location>
    <ligand>
        <name>Mg(2+)</name>
        <dbReference type="ChEBI" id="CHEBI:18420"/>
    </ligand>
</feature>
<dbReference type="EC" id="3.6.1.66" evidence="10"/>
<evidence type="ECO:0000256" key="1">
    <source>
        <dbReference type="ARBA" id="ARBA00008023"/>
    </source>
</evidence>
<dbReference type="SUPFAM" id="SSF52972">
    <property type="entry name" value="ITPase-like"/>
    <property type="match status" value="1"/>
</dbReference>
<name>F7YVZ2_9THEM</name>
<dbReference type="Pfam" id="PF01725">
    <property type="entry name" value="Ham1p_like"/>
    <property type="match status" value="1"/>
</dbReference>
<evidence type="ECO:0000313" key="13">
    <source>
        <dbReference type="Proteomes" id="UP000006804"/>
    </source>
</evidence>
<dbReference type="GO" id="GO:0005829">
    <property type="term" value="C:cytosol"/>
    <property type="evidence" value="ECO:0007669"/>
    <property type="project" value="TreeGrafter"/>
</dbReference>
<dbReference type="PANTHER" id="PTHR11067">
    <property type="entry name" value="INOSINE TRIPHOSPHATE PYROPHOSPHATASE/HAM1 PROTEIN"/>
    <property type="match status" value="1"/>
</dbReference>
<feature type="active site" description="Proton acceptor" evidence="10">
    <location>
        <position position="67"/>
    </location>
</feature>
<evidence type="ECO:0000256" key="9">
    <source>
        <dbReference type="ARBA" id="ARBA00052017"/>
    </source>
</evidence>